<evidence type="ECO:0000313" key="8">
    <source>
        <dbReference type="Proteomes" id="UP000077202"/>
    </source>
</evidence>
<feature type="compositionally biased region" description="Low complexity" evidence="4">
    <location>
        <begin position="128"/>
        <end position="139"/>
    </location>
</feature>
<evidence type="ECO:0000256" key="1">
    <source>
        <dbReference type="ARBA" id="ARBA00022676"/>
    </source>
</evidence>
<name>A0A176WEM9_MARPO</name>
<keyword evidence="5" id="KW-1133">Transmembrane helix</keyword>
<dbReference type="AlphaFoldDB" id="A0A176WEM9"/>
<evidence type="ECO:0000256" key="4">
    <source>
        <dbReference type="SAM" id="MobiDB-lite"/>
    </source>
</evidence>
<feature type="region of interest" description="Disordered" evidence="4">
    <location>
        <begin position="103"/>
        <end position="141"/>
    </location>
</feature>
<keyword evidence="2" id="KW-0808">Transferase</keyword>
<dbReference type="EMBL" id="LVLJ01000986">
    <property type="protein sequence ID" value="OAE31660.1"/>
    <property type="molecule type" value="Genomic_DNA"/>
</dbReference>
<evidence type="ECO:0000256" key="2">
    <source>
        <dbReference type="ARBA" id="ARBA00022679"/>
    </source>
</evidence>
<keyword evidence="5" id="KW-0812">Transmembrane</keyword>
<dbReference type="GO" id="GO:0016763">
    <property type="term" value="F:pentosyltransferase activity"/>
    <property type="evidence" value="ECO:0007669"/>
    <property type="project" value="UniProtKB-ARBA"/>
</dbReference>
<evidence type="ECO:0000259" key="6">
    <source>
        <dbReference type="Pfam" id="PF04577"/>
    </source>
</evidence>
<protein>
    <recommendedName>
        <fullName evidence="6">Glycosyltransferase 61 catalytic domain-containing protein</fullName>
    </recommendedName>
</protein>
<dbReference type="PANTHER" id="PTHR20961">
    <property type="entry name" value="GLYCOSYLTRANSFERASE"/>
    <property type="match status" value="1"/>
</dbReference>
<dbReference type="InterPro" id="IPR007657">
    <property type="entry name" value="Glycosyltransferase_61"/>
</dbReference>
<evidence type="ECO:0000256" key="3">
    <source>
        <dbReference type="ARBA" id="ARBA00023180"/>
    </source>
</evidence>
<dbReference type="Pfam" id="PF04577">
    <property type="entry name" value="Glyco_transf_61"/>
    <property type="match status" value="1"/>
</dbReference>
<dbReference type="Proteomes" id="UP000077202">
    <property type="component" value="Unassembled WGS sequence"/>
</dbReference>
<feature type="transmembrane region" description="Helical" evidence="5">
    <location>
        <begin position="176"/>
        <end position="198"/>
    </location>
</feature>
<organism evidence="7 8">
    <name type="scientific">Marchantia polymorpha subsp. ruderalis</name>
    <dbReference type="NCBI Taxonomy" id="1480154"/>
    <lineage>
        <taxon>Eukaryota</taxon>
        <taxon>Viridiplantae</taxon>
        <taxon>Streptophyta</taxon>
        <taxon>Embryophyta</taxon>
        <taxon>Marchantiophyta</taxon>
        <taxon>Marchantiopsida</taxon>
        <taxon>Marchantiidae</taxon>
        <taxon>Marchantiales</taxon>
        <taxon>Marchantiaceae</taxon>
        <taxon>Marchantia</taxon>
    </lineage>
</organism>
<dbReference type="PANTHER" id="PTHR20961:SF140">
    <property type="entry name" value="GLYCOSYLTRANSFERASE"/>
    <property type="match status" value="1"/>
</dbReference>
<reference evidence="7" key="1">
    <citation type="submission" date="2016-03" db="EMBL/GenBank/DDBJ databases">
        <title>Mechanisms controlling the formation of the plant cell surface in tip-growing cells are functionally conserved among land plants.</title>
        <authorList>
            <person name="Honkanen S."/>
            <person name="Jones V.A."/>
            <person name="Morieri G."/>
            <person name="Champion C."/>
            <person name="Hetherington A.J."/>
            <person name="Kelly S."/>
            <person name="Saint-Marcoux D."/>
            <person name="Proust H."/>
            <person name="Prescott H."/>
            <person name="Dolan L."/>
        </authorList>
    </citation>
    <scope>NUCLEOTIDE SEQUENCE [LARGE SCALE GENOMIC DNA]</scope>
    <source>
        <tissue evidence="7">Whole gametophyte</tissue>
    </source>
</reference>
<keyword evidence="1" id="KW-0328">Glycosyltransferase</keyword>
<keyword evidence="5" id="KW-0472">Membrane</keyword>
<accession>A0A176WEM9</accession>
<keyword evidence="3" id="KW-0325">Glycoprotein</keyword>
<gene>
    <name evidence="7" type="ORF">AXG93_3384s1340</name>
</gene>
<dbReference type="InterPro" id="IPR049625">
    <property type="entry name" value="Glyco_transf_61_cat"/>
</dbReference>
<feature type="domain" description="Glycosyltransferase 61 catalytic" evidence="6">
    <location>
        <begin position="356"/>
        <end position="516"/>
    </location>
</feature>
<evidence type="ECO:0000256" key="5">
    <source>
        <dbReference type="SAM" id="Phobius"/>
    </source>
</evidence>
<keyword evidence="8" id="KW-1185">Reference proteome</keyword>
<evidence type="ECO:0000313" key="7">
    <source>
        <dbReference type="EMBL" id="OAE31660.1"/>
    </source>
</evidence>
<sequence length="627" mass="69875">MEGARKGAGSGCSRVLFCRKESSCVECGKSEECGAGRARVVDEKEVEESGEDGALVVHIAKIVEIGGDGVYVEEAGKRLIARRRRRFEDFCNFCSWGGGAEEGIGEGDDGEESRMDVRRRQERELQREAPSASAPASASEGDGVGLVSLQVSGAMTYGLERSRSARRRGGKLGFRLRKACLCVFFSGVFCFSILQWLLSFPPPLHKRPLVNACPSTTGVDTPYLLYDDAVCSRACGNQCFPRVRGMCIAHSEVAICDQSDRLGGRGRGKTRTPIPSHLRFAGADPMTRRRVPIRRKACSGDFRDKKWIRGTQMVADMKMMPAGPHVGPNPHHEAEKIVPAILLSHLYGLNNSSLYWFTDPVPSITSRWSIGLIAAFADGLEVKFMDAPDAGEPEVCFEDAILFSGVTNAGYMPTVAANDWLRRKVLAHCKIPEVNAKRPVKDVVVIQRNNSSRTIANAEEIERVLERELRVPVKHTVSGLGNFCEQAKLVAEADFFVTPHGSHNINFLFARPDSIILEAFPLLYYIDWFHNYVHASRVNHYELYGTWPTDQGGMPLRMRIYALFVGWRLRINFAFLRESQEHLVIRAVFVLTLSCASRIVILQLHWISDVRHTRCNSLFKQLGPVTR</sequence>
<feature type="compositionally biased region" description="Basic and acidic residues" evidence="4">
    <location>
        <begin position="112"/>
        <end position="127"/>
    </location>
</feature>
<proteinExistence type="predicted"/>
<dbReference type="GO" id="GO:0005794">
    <property type="term" value="C:Golgi apparatus"/>
    <property type="evidence" value="ECO:0007669"/>
    <property type="project" value="UniProtKB-ARBA"/>
</dbReference>
<comment type="caution">
    <text evidence="7">The sequence shown here is derived from an EMBL/GenBank/DDBJ whole genome shotgun (WGS) entry which is preliminary data.</text>
</comment>